<keyword evidence="1" id="KW-0597">Phosphoprotein</keyword>
<dbReference type="AlphaFoldDB" id="A0A157ZZW1"/>
<dbReference type="Gene3D" id="3.40.50.300">
    <property type="entry name" value="P-loop containing nucleotide triphosphate hydrolases"/>
    <property type="match status" value="1"/>
</dbReference>
<dbReference type="RefSeq" id="WP_061159485.1">
    <property type="nucleotide sequence ID" value="NZ_FCOI02000004.1"/>
</dbReference>
<gene>
    <name evidence="3" type="ORF">AWB76_01501</name>
</gene>
<dbReference type="InterPro" id="IPR011006">
    <property type="entry name" value="CheY-like_superfamily"/>
</dbReference>
<dbReference type="GO" id="GO:0005524">
    <property type="term" value="F:ATP binding"/>
    <property type="evidence" value="ECO:0007669"/>
    <property type="project" value="TreeGrafter"/>
</dbReference>
<feature type="domain" description="Response regulatory" evidence="2">
    <location>
        <begin position="5"/>
        <end position="118"/>
    </location>
</feature>
<dbReference type="PANTHER" id="PTHR43384">
    <property type="entry name" value="SEPTUM SITE-DETERMINING PROTEIN MIND HOMOLOG, CHLOROPLASTIC-RELATED"/>
    <property type="match status" value="1"/>
</dbReference>
<evidence type="ECO:0000256" key="1">
    <source>
        <dbReference type="PROSITE-ProRule" id="PRU00169"/>
    </source>
</evidence>
<organism evidence="3 4">
    <name type="scientific">Caballeronia temeraria</name>
    <dbReference type="NCBI Taxonomy" id="1777137"/>
    <lineage>
        <taxon>Bacteria</taxon>
        <taxon>Pseudomonadati</taxon>
        <taxon>Pseudomonadota</taxon>
        <taxon>Betaproteobacteria</taxon>
        <taxon>Burkholderiales</taxon>
        <taxon>Burkholderiaceae</taxon>
        <taxon>Caballeronia</taxon>
    </lineage>
</organism>
<dbReference type="InterPro" id="IPR027417">
    <property type="entry name" value="P-loop_NTPase"/>
</dbReference>
<dbReference type="PANTHER" id="PTHR43384:SF13">
    <property type="entry name" value="SLR0110 PROTEIN"/>
    <property type="match status" value="1"/>
</dbReference>
<evidence type="ECO:0000259" key="2">
    <source>
        <dbReference type="PROSITE" id="PS50110"/>
    </source>
</evidence>
<dbReference type="InterPro" id="IPR001789">
    <property type="entry name" value="Sig_transdc_resp-reg_receiver"/>
</dbReference>
<dbReference type="EMBL" id="FCOI02000004">
    <property type="protein sequence ID" value="SAK51082.1"/>
    <property type="molecule type" value="Genomic_DNA"/>
</dbReference>
<reference evidence="4" key="1">
    <citation type="submission" date="2016-01" db="EMBL/GenBank/DDBJ databases">
        <authorList>
            <person name="Peeters Charlotte."/>
        </authorList>
    </citation>
    <scope>NUCLEOTIDE SEQUENCE [LARGE SCALE GENOMIC DNA]</scope>
</reference>
<dbReference type="Gene3D" id="3.40.50.2300">
    <property type="match status" value="1"/>
</dbReference>
<dbReference type="InterPro" id="IPR031580">
    <property type="entry name" value="TadZ_N"/>
</dbReference>
<accession>A0A157ZZW1</accession>
<dbReference type="SUPFAM" id="SSF52172">
    <property type="entry name" value="CheY-like"/>
    <property type="match status" value="1"/>
</dbReference>
<dbReference type="OrthoDB" id="8531995at2"/>
<dbReference type="GO" id="GO:0016887">
    <property type="term" value="F:ATP hydrolysis activity"/>
    <property type="evidence" value="ECO:0007669"/>
    <property type="project" value="TreeGrafter"/>
</dbReference>
<dbReference type="PROSITE" id="PS50110">
    <property type="entry name" value="RESPONSE_REGULATORY"/>
    <property type="match status" value="1"/>
</dbReference>
<dbReference type="Proteomes" id="UP000054624">
    <property type="component" value="Unassembled WGS sequence"/>
</dbReference>
<dbReference type="Pfam" id="PF16968">
    <property type="entry name" value="TadZ_N"/>
    <property type="match status" value="1"/>
</dbReference>
<dbReference type="GO" id="GO:0051782">
    <property type="term" value="P:negative regulation of cell division"/>
    <property type="evidence" value="ECO:0007669"/>
    <property type="project" value="TreeGrafter"/>
</dbReference>
<evidence type="ECO:0000313" key="4">
    <source>
        <dbReference type="Proteomes" id="UP000054624"/>
    </source>
</evidence>
<keyword evidence="4" id="KW-1185">Reference proteome</keyword>
<proteinExistence type="predicted"/>
<dbReference type="GO" id="GO:0009898">
    <property type="term" value="C:cytoplasmic side of plasma membrane"/>
    <property type="evidence" value="ECO:0007669"/>
    <property type="project" value="TreeGrafter"/>
</dbReference>
<evidence type="ECO:0000313" key="3">
    <source>
        <dbReference type="EMBL" id="SAK51082.1"/>
    </source>
</evidence>
<dbReference type="GO" id="GO:0005829">
    <property type="term" value="C:cytosol"/>
    <property type="evidence" value="ECO:0007669"/>
    <property type="project" value="TreeGrafter"/>
</dbReference>
<dbReference type="SUPFAM" id="SSF52540">
    <property type="entry name" value="P-loop containing nucleoside triphosphate hydrolases"/>
    <property type="match status" value="1"/>
</dbReference>
<feature type="modified residue" description="4-aspartylphosphate" evidence="1">
    <location>
        <position position="54"/>
    </location>
</feature>
<dbReference type="InterPro" id="IPR050625">
    <property type="entry name" value="ParA/MinD_ATPase"/>
</dbReference>
<sequence length="413" mass="43363">MSAARFLCASPVDARHDWLQRALACAGAVEAAPCDGAGLIARIGESGPSIVFVDFSANDHASAPAQAARDAFPDVPIVALGTLATPASALAALRAGVRDFVDIGGPGEDVLAIAQRLIDERPNSRGETTSRQGKLTVLLGARIGVGASTLAANLAVSLQRRGMQAGRATALLDLGLPAADSALLLDTRSELHFVDAVRNLRRFDETFVNTAFARHASGLALTTLPADLAEMRAISFASAVSTLNRLRAYFDHQIVDLGGFSNVDFVAQTLQAADETWLVCDANVASAVSARSLLDALRPADEDTPPAKIGLVVNKFDAALNFGAEQLAARLNLPLVAVLPERAQALGRAVNQGRLLADCSARDPWVRALAPLVERLARLHGEPADASAPHPKARAGRAAIDVAHFLPNFLRRS</sequence>
<dbReference type="GO" id="GO:0000160">
    <property type="term" value="P:phosphorelay signal transduction system"/>
    <property type="evidence" value="ECO:0007669"/>
    <property type="project" value="InterPro"/>
</dbReference>
<protein>
    <submittedName>
        <fullName evidence="3">Fimbrial protein</fullName>
    </submittedName>
</protein>
<name>A0A157ZZW1_9BURK</name>
<dbReference type="STRING" id="1777137.AWB76_01501"/>